<dbReference type="Pfam" id="PF16916">
    <property type="entry name" value="ZT_dimer"/>
    <property type="match status" value="1"/>
</dbReference>
<protein>
    <submittedName>
        <fullName evidence="10">Cation transporter</fullName>
    </submittedName>
</protein>
<dbReference type="InterPro" id="IPR036837">
    <property type="entry name" value="Cation_efflux_CTD_sf"/>
</dbReference>
<evidence type="ECO:0000256" key="7">
    <source>
        <dbReference type="SAM" id="Phobius"/>
    </source>
</evidence>
<keyword evidence="6 7" id="KW-0472">Membrane</keyword>
<dbReference type="GeneID" id="83017047"/>
<dbReference type="SUPFAM" id="SSF161111">
    <property type="entry name" value="Cation efflux protein transmembrane domain-like"/>
    <property type="match status" value="1"/>
</dbReference>
<dbReference type="PANTHER" id="PTHR43840:SF15">
    <property type="entry name" value="MITOCHONDRIAL METAL TRANSPORTER 1-RELATED"/>
    <property type="match status" value="1"/>
</dbReference>
<comment type="subcellular location">
    <subcellularLocation>
        <location evidence="1">Membrane</location>
        <topology evidence="1">Multi-pass membrane protein</topology>
    </subcellularLocation>
</comment>
<evidence type="ECO:0000313" key="11">
    <source>
        <dbReference type="Proteomes" id="UP000284178"/>
    </source>
</evidence>
<dbReference type="GO" id="GO:0016020">
    <property type="term" value="C:membrane"/>
    <property type="evidence" value="ECO:0007669"/>
    <property type="project" value="UniProtKB-SubCell"/>
</dbReference>
<dbReference type="InterPro" id="IPR002524">
    <property type="entry name" value="Cation_efflux"/>
</dbReference>
<keyword evidence="5 7" id="KW-1133">Transmembrane helix</keyword>
<reference evidence="10 11" key="1">
    <citation type="submission" date="2018-08" db="EMBL/GenBank/DDBJ databases">
        <title>A genome reference for cultivated species of the human gut microbiota.</title>
        <authorList>
            <person name="Zou Y."/>
            <person name="Xue W."/>
            <person name="Luo G."/>
        </authorList>
    </citation>
    <scope>NUCLEOTIDE SEQUENCE [LARGE SCALE GENOMIC DNA]</scope>
    <source>
        <strain evidence="10 11">AF24-29</strain>
    </source>
</reference>
<proteinExistence type="inferred from homology"/>
<evidence type="ECO:0000256" key="2">
    <source>
        <dbReference type="ARBA" id="ARBA00008114"/>
    </source>
</evidence>
<feature type="transmembrane region" description="Helical" evidence="7">
    <location>
        <begin position="197"/>
        <end position="215"/>
    </location>
</feature>
<dbReference type="InterPro" id="IPR050291">
    <property type="entry name" value="CDF_Transporter"/>
</dbReference>
<dbReference type="NCBIfam" id="TIGR01297">
    <property type="entry name" value="CDF"/>
    <property type="match status" value="1"/>
</dbReference>
<feature type="transmembrane region" description="Helical" evidence="7">
    <location>
        <begin position="95"/>
        <end position="112"/>
    </location>
</feature>
<dbReference type="SUPFAM" id="SSF160240">
    <property type="entry name" value="Cation efflux protein cytoplasmic domain-like"/>
    <property type="match status" value="1"/>
</dbReference>
<comment type="similarity">
    <text evidence="2">Belongs to the cation diffusion facilitator (CDF) transporter (TC 2.A.4) family.</text>
</comment>
<dbReference type="RefSeq" id="WP_117896208.1">
    <property type="nucleotide sequence ID" value="NZ_CABJCV010000031.1"/>
</dbReference>
<dbReference type="FunFam" id="1.20.1510.10:FF:000006">
    <property type="entry name" value="Divalent cation efflux transporter"/>
    <property type="match status" value="1"/>
</dbReference>
<dbReference type="GO" id="GO:0008324">
    <property type="term" value="F:monoatomic cation transmembrane transporter activity"/>
    <property type="evidence" value="ECO:0007669"/>
    <property type="project" value="InterPro"/>
</dbReference>
<evidence type="ECO:0000256" key="3">
    <source>
        <dbReference type="ARBA" id="ARBA00022448"/>
    </source>
</evidence>
<evidence type="ECO:0000256" key="5">
    <source>
        <dbReference type="ARBA" id="ARBA00022989"/>
    </source>
</evidence>
<evidence type="ECO:0000259" key="9">
    <source>
        <dbReference type="Pfam" id="PF16916"/>
    </source>
</evidence>
<feature type="domain" description="Cation efflux protein transmembrane" evidence="8">
    <location>
        <begin position="32"/>
        <end position="223"/>
    </location>
</feature>
<feature type="transmembrane region" description="Helical" evidence="7">
    <location>
        <begin position="25"/>
        <end position="47"/>
    </location>
</feature>
<dbReference type="InterPro" id="IPR058533">
    <property type="entry name" value="Cation_efflux_TM"/>
</dbReference>
<dbReference type="AlphaFoldDB" id="A0A412FHL2"/>
<dbReference type="PANTHER" id="PTHR43840">
    <property type="entry name" value="MITOCHONDRIAL METAL TRANSPORTER 1-RELATED"/>
    <property type="match status" value="1"/>
</dbReference>
<evidence type="ECO:0000256" key="1">
    <source>
        <dbReference type="ARBA" id="ARBA00004141"/>
    </source>
</evidence>
<evidence type="ECO:0000256" key="6">
    <source>
        <dbReference type="ARBA" id="ARBA00023136"/>
    </source>
</evidence>
<dbReference type="InterPro" id="IPR027470">
    <property type="entry name" value="Cation_efflux_CTD"/>
</dbReference>
<dbReference type="Gene3D" id="1.20.1510.10">
    <property type="entry name" value="Cation efflux protein transmembrane domain"/>
    <property type="match status" value="1"/>
</dbReference>
<gene>
    <name evidence="10" type="ORF">DWY25_16760</name>
</gene>
<dbReference type="Proteomes" id="UP000284178">
    <property type="component" value="Unassembled WGS sequence"/>
</dbReference>
<dbReference type="Gene3D" id="3.30.70.1350">
    <property type="entry name" value="Cation efflux protein, cytoplasmic domain"/>
    <property type="match status" value="1"/>
</dbReference>
<sequence length="390" mass="43473">MTEFLIKKFVNNYAQTEDAKVRENYGLLSSLTGIACNVLLFAVKLVMGTIAHSISITSDAFNNLSDSASCVVTLLGYKLAAKPADKDHPFGHGRIEYLTSLVLASVILIVGFELLKSSAMKVIHPETVRFSWIVLISLLASIGVKFWMCGFNRKLGRRIDSSVMLATAQDSLNDVVATTATVVSLVLSAFVSWPVDGIMGVIVSIFVLFSGYGIIKDTISELLGQPADKELVSKISDIMLSRPEIMGLHDLIIHSYGPGNLIGSAHAEVSAHDDLLQIHDTIDEVEKEIYERLHVMFTIHMDPIETDNQEIEEARKMMKNILAQIDEQLSFHDFRMVSGPTHTNLIFDIVVPFECKLGFDDIRKQINDQLSLQKKKWYTVITFDRDYTAE</sequence>
<evidence type="ECO:0000259" key="8">
    <source>
        <dbReference type="Pfam" id="PF01545"/>
    </source>
</evidence>
<keyword evidence="11" id="KW-1185">Reference proteome</keyword>
<dbReference type="EMBL" id="QRUP01000031">
    <property type="protein sequence ID" value="RGR67639.1"/>
    <property type="molecule type" value="Genomic_DNA"/>
</dbReference>
<evidence type="ECO:0000313" key="10">
    <source>
        <dbReference type="EMBL" id="RGR67639.1"/>
    </source>
</evidence>
<dbReference type="Pfam" id="PF01545">
    <property type="entry name" value="Cation_efflux"/>
    <property type="match status" value="1"/>
</dbReference>
<evidence type="ECO:0000256" key="4">
    <source>
        <dbReference type="ARBA" id="ARBA00022692"/>
    </source>
</evidence>
<name>A0A412FHL2_9FIRM</name>
<dbReference type="InterPro" id="IPR027469">
    <property type="entry name" value="Cation_efflux_TMD_sf"/>
</dbReference>
<feature type="transmembrane region" description="Helical" evidence="7">
    <location>
        <begin position="132"/>
        <end position="151"/>
    </location>
</feature>
<feature type="domain" description="Cation efflux protein cytoplasmic" evidence="9">
    <location>
        <begin position="228"/>
        <end position="303"/>
    </location>
</feature>
<keyword evidence="3" id="KW-0813">Transport</keyword>
<comment type="caution">
    <text evidence="10">The sequence shown here is derived from an EMBL/GenBank/DDBJ whole genome shotgun (WGS) entry which is preliminary data.</text>
</comment>
<accession>A0A412FHL2</accession>
<keyword evidence="4 7" id="KW-0812">Transmembrane</keyword>
<organism evidence="10 11">
    <name type="scientific">Holdemania filiformis</name>
    <dbReference type="NCBI Taxonomy" id="61171"/>
    <lineage>
        <taxon>Bacteria</taxon>
        <taxon>Bacillati</taxon>
        <taxon>Bacillota</taxon>
        <taxon>Erysipelotrichia</taxon>
        <taxon>Erysipelotrichales</taxon>
        <taxon>Erysipelotrichaceae</taxon>
        <taxon>Holdemania</taxon>
    </lineage>
</organism>